<proteinExistence type="predicted"/>
<dbReference type="SUPFAM" id="SSF160904">
    <property type="entry name" value="Jann2411-like"/>
    <property type="match status" value="1"/>
</dbReference>
<comment type="caution">
    <text evidence="2">The sequence shown here is derived from an EMBL/GenBank/DDBJ whole genome shotgun (WGS) entry which is preliminary data.</text>
</comment>
<dbReference type="InterPro" id="IPR023286">
    <property type="entry name" value="ABATE_dom_sf"/>
</dbReference>
<dbReference type="Proteomes" id="UP000295560">
    <property type="component" value="Unassembled WGS sequence"/>
</dbReference>
<organism evidence="2 3">
    <name type="scientific">Pseudonocardia endophytica</name>
    <dbReference type="NCBI Taxonomy" id="401976"/>
    <lineage>
        <taxon>Bacteria</taxon>
        <taxon>Bacillati</taxon>
        <taxon>Actinomycetota</taxon>
        <taxon>Actinomycetes</taxon>
        <taxon>Pseudonocardiales</taxon>
        <taxon>Pseudonocardiaceae</taxon>
        <taxon>Pseudonocardia</taxon>
    </lineage>
</organism>
<dbReference type="EMBL" id="SMFZ01000001">
    <property type="protein sequence ID" value="TCK27861.1"/>
    <property type="molecule type" value="Genomic_DNA"/>
</dbReference>
<dbReference type="InterPro" id="IPR021005">
    <property type="entry name" value="Znf_CGNR"/>
</dbReference>
<evidence type="ECO:0000313" key="3">
    <source>
        <dbReference type="Proteomes" id="UP000295560"/>
    </source>
</evidence>
<name>A0A4R1I1P9_PSEEN</name>
<keyword evidence="3" id="KW-1185">Reference proteome</keyword>
<evidence type="ECO:0000313" key="2">
    <source>
        <dbReference type="EMBL" id="TCK27861.1"/>
    </source>
</evidence>
<sequence length="206" mass="22383">MRSMSWTATSRYDCVPADGGLALVQDLMNTIPAGRPRQPDLLSSLEQAQPWLDAACADWAEATGRPAPHVALDQRGLDELQALRSDLRSVAAGPDQAGGPELRTAPIALSLGADGTVALAPRGQEWRTAVSWILIEVLEAQRADTWRRLKTCRNERCAVAFYDRSRNNSGAWHNVRICGNAVNLRASRARRKAAATGEPRTGSTTR</sequence>
<evidence type="ECO:0000259" key="1">
    <source>
        <dbReference type="Pfam" id="PF11706"/>
    </source>
</evidence>
<dbReference type="PANTHER" id="PTHR35525">
    <property type="entry name" value="BLL6575 PROTEIN"/>
    <property type="match status" value="1"/>
</dbReference>
<dbReference type="AlphaFoldDB" id="A0A4R1I1P9"/>
<dbReference type="Gene3D" id="1.10.3300.10">
    <property type="entry name" value="Jann2411-like domain"/>
    <property type="match status" value="1"/>
</dbReference>
<dbReference type="Pfam" id="PF11706">
    <property type="entry name" value="zf-CGNR"/>
    <property type="match status" value="1"/>
</dbReference>
<gene>
    <name evidence="2" type="ORF">EV378_3742</name>
</gene>
<dbReference type="PANTHER" id="PTHR35525:SF3">
    <property type="entry name" value="BLL6575 PROTEIN"/>
    <property type="match status" value="1"/>
</dbReference>
<accession>A0A4R1I1P9</accession>
<reference evidence="2 3" key="1">
    <citation type="submission" date="2019-03" db="EMBL/GenBank/DDBJ databases">
        <title>Sequencing the genomes of 1000 actinobacteria strains.</title>
        <authorList>
            <person name="Klenk H.-P."/>
        </authorList>
    </citation>
    <scope>NUCLEOTIDE SEQUENCE [LARGE SCALE GENOMIC DNA]</scope>
    <source>
        <strain evidence="2 3">DSM 44969</strain>
    </source>
</reference>
<feature type="domain" description="Zinc finger CGNR" evidence="1">
    <location>
        <begin position="148"/>
        <end position="191"/>
    </location>
</feature>
<dbReference type="InterPro" id="IPR010852">
    <property type="entry name" value="ABATE"/>
</dbReference>
<protein>
    <submittedName>
        <fullName evidence="2">Putative RNA-binding Zn ribbon-like protein</fullName>
    </submittedName>
</protein>